<protein>
    <submittedName>
        <fullName evidence="1">Uncharacterized protein</fullName>
    </submittedName>
</protein>
<reference evidence="1" key="2">
    <citation type="journal article" date="2022" name="Microbiol. Resour. Announc.">
        <title>Metagenome Sequencing to Explore Phylogenomics of Terrestrial Cyanobacteria.</title>
        <authorList>
            <person name="Ward R.D."/>
            <person name="Stajich J.E."/>
            <person name="Johansen J.R."/>
            <person name="Huntemann M."/>
            <person name="Clum A."/>
            <person name="Foster B."/>
            <person name="Foster B."/>
            <person name="Roux S."/>
            <person name="Palaniappan K."/>
            <person name="Varghese N."/>
            <person name="Mukherjee S."/>
            <person name="Reddy T.B.K."/>
            <person name="Daum C."/>
            <person name="Copeland A."/>
            <person name="Chen I.A."/>
            <person name="Ivanova N.N."/>
            <person name="Kyrpides N.C."/>
            <person name="Shapiro N."/>
            <person name="Eloe-Fadrosh E.A."/>
            <person name="Pietrasiak N."/>
        </authorList>
    </citation>
    <scope>NUCLEOTIDE SEQUENCE</scope>
    <source>
        <strain evidence="1">UHER 2000/2452</strain>
    </source>
</reference>
<dbReference type="AlphaFoldDB" id="A0A951Q8F3"/>
<reference evidence="1" key="1">
    <citation type="submission" date="2021-05" db="EMBL/GenBank/DDBJ databases">
        <authorList>
            <person name="Pietrasiak N."/>
            <person name="Ward R."/>
            <person name="Stajich J.E."/>
            <person name="Kurbessoian T."/>
        </authorList>
    </citation>
    <scope>NUCLEOTIDE SEQUENCE</scope>
    <source>
        <strain evidence="1">UHER 2000/2452</strain>
    </source>
</reference>
<dbReference type="Proteomes" id="UP000757435">
    <property type="component" value="Unassembled WGS sequence"/>
</dbReference>
<sequence length="125" mass="14457">MTDTLSSASYSISPEQAEQLEQIYNFKRSSEIWQFLQENAFVIPLLLEAPTYVYRQFPDAAMFLEVLVHPQGSASDDDEMVIHVTTQLEADDALDRLWELDRDWWLKASETVAGRLIIDIDFQEV</sequence>
<dbReference type="EMBL" id="JAHHHD010000001">
    <property type="protein sequence ID" value="MBW4657084.1"/>
    <property type="molecule type" value="Genomic_DNA"/>
</dbReference>
<evidence type="ECO:0000313" key="1">
    <source>
        <dbReference type="EMBL" id="MBW4657084.1"/>
    </source>
</evidence>
<organism evidence="1 2">
    <name type="scientific">Drouetiella hepatica Uher 2000/2452</name>
    <dbReference type="NCBI Taxonomy" id="904376"/>
    <lineage>
        <taxon>Bacteria</taxon>
        <taxon>Bacillati</taxon>
        <taxon>Cyanobacteriota</taxon>
        <taxon>Cyanophyceae</taxon>
        <taxon>Oculatellales</taxon>
        <taxon>Oculatellaceae</taxon>
        <taxon>Drouetiella</taxon>
    </lineage>
</organism>
<accession>A0A951Q8F3</accession>
<name>A0A951Q8F3_9CYAN</name>
<comment type="caution">
    <text evidence="1">The sequence shown here is derived from an EMBL/GenBank/DDBJ whole genome shotgun (WGS) entry which is preliminary data.</text>
</comment>
<proteinExistence type="predicted"/>
<evidence type="ECO:0000313" key="2">
    <source>
        <dbReference type="Proteomes" id="UP000757435"/>
    </source>
</evidence>
<gene>
    <name evidence="1" type="ORF">KME15_00265</name>
</gene>